<proteinExistence type="predicted"/>
<dbReference type="EMBL" id="BARS01042576">
    <property type="protein sequence ID" value="GAG30338.1"/>
    <property type="molecule type" value="Genomic_DNA"/>
</dbReference>
<accession>X0X103</accession>
<protein>
    <submittedName>
        <fullName evidence="1">Uncharacterized protein</fullName>
    </submittedName>
</protein>
<feature type="non-terminal residue" evidence="1">
    <location>
        <position position="54"/>
    </location>
</feature>
<reference evidence="1" key="1">
    <citation type="journal article" date="2014" name="Front. Microbiol.">
        <title>High frequency of phylogenetically diverse reductive dehalogenase-homologous genes in deep subseafloor sedimentary metagenomes.</title>
        <authorList>
            <person name="Kawai M."/>
            <person name="Futagami T."/>
            <person name="Toyoda A."/>
            <person name="Takaki Y."/>
            <person name="Nishi S."/>
            <person name="Hori S."/>
            <person name="Arai W."/>
            <person name="Tsubouchi T."/>
            <person name="Morono Y."/>
            <person name="Uchiyama I."/>
            <person name="Ito T."/>
            <person name="Fujiyama A."/>
            <person name="Inagaki F."/>
            <person name="Takami H."/>
        </authorList>
    </citation>
    <scope>NUCLEOTIDE SEQUENCE</scope>
    <source>
        <strain evidence="1">Expedition CK06-06</strain>
    </source>
</reference>
<name>X0X103_9ZZZZ</name>
<evidence type="ECO:0000313" key="1">
    <source>
        <dbReference type="EMBL" id="GAG30338.1"/>
    </source>
</evidence>
<comment type="caution">
    <text evidence="1">The sequence shown here is derived from an EMBL/GenBank/DDBJ whole genome shotgun (WGS) entry which is preliminary data.</text>
</comment>
<organism evidence="1">
    <name type="scientific">marine sediment metagenome</name>
    <dbReference type="NCBI Taxonomy" id="412755"/>
    <lineage>
        <taxon>unclassified sequences</taxon>
        <taxon>metagenomes</taxon>
        <taxon>ecological metagenomes</taxon>
    </lineage>
</organism>
<dbReference type="AlphaFoldDB" id="X0X103"/>
<gene>
    <name evidence="1" type="ORF">S01H1_64583</name>
</gene>
<sequence>MAEVIVTTPAELVAAGVNASADPITLNAATFTLNVEDVIIDHDCTVGVHSGQTN</sequence>